<dbReference type="Proteomes" id="UP001151760">
    <property type="component" value="Unassembled WGS sequence"/>
</dbReference>
<organism evidence="1 2">
    <name type="scientific">Tanacetum coccineum</name>
    <dbReference type="NCBI Taxonomy" id="301880"/>
    <lineage>
        <taxon>Eukaryota</taxon>
        <taxon>Viridiplantae</taxon>
        <taxon>Streptophyta</taxon>
        <taxon>Embryophyta</taxon>
        <taxon>Tracheophyta</taxon>
        <taxon>Spermatophyta</taxon>
        <taxon>Magnoliopsida</taxon>
        <taxon>eudicotyledons</taxon>
        <taxon>Gunneridae</taxon>
        <taxon>Pentapetalae</taxon>
        <taxon>asterids</taxon>
        <taxon>campanulids</taxon>
        <taxon>Asterales</taxon>
        <taxon>Asteraceae</taxon>
        <taxon>Asteroideae</taxon>
        <taxon>Anthemideae</taxon>
        <taxon>Anthemidinae</taxon>
        <taxon>Tanacetum</taxon>
    </lineage>
</organism>
<keyword evidence="2" id="KW-1185">Reference proteome</keyword>
<sequence>MGGRGGGWGERGGSFQRERAFLFPSPERDVQFQGKRMKLRIVSEKEKVDDTELPLELDCMMVVKEIEDGFLEELERKKFFSTRPWWGESEDDREKKLVMVSEEAWMS</sequence>
<reference evidence="1" key="2">
    <citation type="submission" date="2022-01" db="EMBL/GenBank/DDBJ databases">
        <authorList>
            <person name="Yamashiro T."/>
            <person name="Shiraishi A."/>
            <person name="Satake H."/>
            <person name="Nakayama K."/>
        </authorList>
    </citation>
    <scope>NUCLEOTIDE SEQUENCE</scope>
</reference>
<name>A0ABQ5GDB4_9ASTR</name>
<gene>
    <name evidence="1" type="ORF">Tco_1032885</name>
</gene>
<accession>A0ABQ5GDB4</accession>
<comment type="caution">
    <text evidence="1">The sequence shown here is derived from an EMBL/GenBank/DDBJ whole genome shotgun (WGS) entry which is preliminary data.</text>
</comment>
<dbReference type="EMBL" id="BQNB010018365">
    <property type="protein sequence ID" value="GJT73599.1"/>
    <property type="molecule type" value="Genomic_DNA"/>
</dbReference>
<evidence type="ECO:0000313" key="2">
    <source>
        <dbReference type="Proteomes" id="UP001151760"/>
    </source>
</evidence>
<reference evidence="1" key="1">
    <citation type="journal article" date="2022" name="Int. J. Mol. Sci.">
        <title>Draft Genome of Tanacetum Coccineum: Genomic Comparison of Closely Related Tanacetum-Family Plants.</title>
        <authorList>
            <person name="Yamashiro T."/>
            <person name="Shiraishi A."/>
            <person name="Nakayama K."/>
            <person name="Satake H."/>
        </authorList>
    </citation>
    <scope>NUCLEOTIDE SEQUENCE</scope>
</reference>
<protein>
    <submittedName>
        <fullName evidence="1">Uncharacterized protein</fullName>
    </submittedName>
</protein>
<proteinExistence type="predicted"/>
<evidence type="ECO:0000313" key="1">
    <source>
        <dbReference type="EMBL" id="GJT73599.1"/>
    </source>
</evidence>